<dbReference type="SUPFAM" id="SSF51430">
    <property type="entry name" value="NAD(P)-linked oxidoreductase"/>
    <property type="match status" value="1"/>
</dbReference>
<accession>A0A4U0XK44</accession>
<dbReference type="InterPro" id="IPR002791">
    <property type="entry name" value="ARMT1-like_metal-bd"/>
</dbReference>
<evidence type="ECO:0000256" key="2">
    <source>
        <dbReference type="ARBA" id="ARBA00001936"/>
    </source>
</evidence>
<dbReference type="FunFam" id="3.20.20.100:FF:000004">
    <property type="entry name" value="Oxidoreductase, aldo/keto reductase"/>
    <property type="match status" value="1"/>
</dbReference>
<evidence type="ECO:0000259" key="13">
    <source>
        <dbReference type="Pfam" id="PF01937"/>
    </source>
</evidence>
<comment type="catalytic activity">
    <reaction evidence="11">
        <text>beta-D-fructose 6-phosphate = dihydroxyacetone + D-glyceraldehyde 3-phosphate</text>
        <dbReference type="Rhea" id="RHEA:28002"/>
        <dbReference type="ChEBI" id="CHEBI:16016"/>
        <dbReference type="ChEBI" id="CHEBI:57634"/>
        <dbReference type="ChEBI" id="CHEBI:59776"/>
    </reaction>
</comment>
<keyword evidence="10" id="KW-0464">Manganese</keyword>
<protein>
    <recommendedName>
        <fullName evidence="16">NADP-dependent oxidoreductase domain-containing protein</fullName>
    </recommendedName>
</protein>
<reference evidence="14 15" key="1">
    <citation type="submission" date="2017-03" db="EMBL/GenBank/DDBJ databases">
        <title>Genomes of endolithic fungi from Antarctica.</title>
        <authorList>
            <person name="Coleine C."/>
            <person name="Masonjones S."/>
            <person name="Stajich J.E."/>
        </authorList>
    </citation>
    <scope>NUCLEOTIDE SEQUENCE [LARGE SCALE GENOMIC DNA]</scope>
    <source>
        <strain evidence="14 15">CCFEE 5187</strain>
    </source>
</reference>
<dbReference type="GO" id="GO:0005634">
    <property type="term" value="C:nucleus"/>
    <property type="evidence" value="ECO:0007669"/>
    <property type="project" value="TreeGrafter"/>
</dbReference>
<evidence type="ECO:0000259" key="12">
    <source>
        <dbReference type="Pfam" id="PF00248"/>
    </source>
</evidence>
<comment type="cofactor">
    <cofactor evidence="2">
        <name>Mn(2+)</name>
        <dbReference type="ChEBI" id="CHEBI:29035"/>
    </cofactor>
</comment>
<dbReference type="Gene3D" id="3.40.50.10880">
    <property type="entry name" value="Uncharacterised protein PF01937, DUF89, domain 3"/>
    <property type="match status" value="1"/>
</dbReference>
<keyword evidence="8" id="KW-0521">NADP</keyword>
<evidence type="ECO:0000256" key="6">
    <source>
        <dbReference type="ARBA" id="ARBA00022723"/>
    </source>
</evidence>
<evidence type="ECO:0000313" key="14">
    <source>
        <dbReference type="EMBL" id="TKA77582.1"/>
    </source>
</evidence>
<dbReference type="GO" id="GO:0005829">
    <property type="term" value="C:cytosol"/>
    <property type="evidence" value="ECO:0007669"/>
    <property type="project" value="UniProtKB-ARBA"/>
</dbReference>
<comment type="caution">
    <text evidence="14">The sequence shown here is derived from an EMBL/GenBank/DDBJ whole genome shotgun (WGS) entry which is preliminary data.</text>
</comment>
<dbReference type="InterPro" id="IPR036075">
    <property type="entry name" value="ARMT-1-like_metal-bd_sf"/>
</dbReference>
<gene>
    <name evidence="14" type="ORF">B0A49_01735</name>
</gene>
<evidence type="ECO:0000256" key="1">
    <source>
        <dbReference type="ARBA" id="ARBA00001326"/>
    </source>
</evidence>
<keyword evidence="9" id="KW-0560">Oxidoreductase</keyword>
<dbReference type="GO" id="GO:0006974">
    <property type="term" value="P:DNA damage response"/>
    <property type="evidence" value="ECO:0007669"/>
    <property type="project" value="TreeGrafter"/>
</dbReference>
<keyword evidence="7" id="KW-0378">Hydrolase</keyword>
<evidence type="ECO:0008006" key="16">
    <source>
        <dbReference type="Google" id="ProtNLM"/>
    </source>
</evidence>
<feature type="domain" description="NADP-dependent oxidoreductase" evidence="12">
    <location>
        <begin position="484"/>
        <end position="806"/>
    </location>
</feature>
<dbReference type="Gene3D" id="3.20.20.100">
    <property type="entry name" value="NADP-dependent oxidoreductase domain"/>
    <property type="match status" value="1"/>
</dbReference>
<dbReference type="STRING" id="331657.A0A4U0XK44"/>
<keyword evidence="6" id="KW-0479">Metal-binding</keyword>
<evidence type="ECO:0000256" key="9">
    <source>
        <dbReference type="ARBA" id="ARBA00023002"/>
    </source>
</evidence>
<dbReference type="InterPro" id="IPR023210">
    <property type="entry name" value="NADP_OxRdtase_dom"/>
</dbReference>
<name>A0A4U0XK44_9PEZI</name>
<evidence type="ECO:0000256" key="4">
    <source>
        <dbReference type="ARBA" id="ARBA00007905"/>
    </source>
</evidence>
<dbReference type="Pfam" id="PF01937">
    <property type="entry name" value="ARMT1-like_dom"/>
    <property type="match status" value="1"/>
</dbReference>
<evidence type="ECO:0000256" key="8">
    <source>
        <dbReference type="ARBA" id="ARBA00022857"/>
    </source>
</evidence>
<keyword evidence="15" id="KW-1185">Reference proteome</keyword>
<dbReference type="Proteomes" id="UP000308768">
    <property type="component" value="Unassembled WGS sequence"/>
</dbReference>
<dbReference type="SUPFAM" id="SSF111321">
    <property type="entry name" value="AF1104-like"/>
    <property type="match status" value="1"/>
</dbReference>
<sequence>LDTKTPPYSTSDRTSFASVSARDRWPVIITGAIDDVHRATSSASDPETRDEGKRIVEGLAKLKYELQHNRQMTPLPDDGQPDIASYNKELEQLGSPNWFDVPWLYSECYLYRRMNTLFSLSRKWKNYDVFARQKMTTFKSSRPAVTELAGRYKDLVTQLESGDGAAAGSTDEEREAADRILFTEMCEICLWGNATDLSLLTSLTYEDIQKLQGSKARKEAEKNIVSNDFPTAFEVLKSAQKQSNSKERRVDIILDNAGFELFVDLILAGFLLSANLADTIVLHPKSIPWFVSDVLPKDFGGLLNALADPKRFYETQSEDEKHKDVTPEPLSDQEAEELSFLFERWSEYHAEGKLVIRPNLFWTEGGSYWRLPKTAPDLYEDLKESELVIFKGDLNYRKLTGDAMWDPTTPFADAIGPLGPKSGIRILALRTCKADVVVGLSPGEDERLRAMEGGGGDSGAQASNVPLAEYKQLGKSGLRVSVPILGAMSFGDKRWQDWVIEEDEAMPILKAAYDRGLNTWDTANVYSNGVSEEIIGKPIQKYDIPRHKLLILTKCCGTVREGNSSEVMALQDIDKTVGYVNQRGLSRQGIFTAVEASLARLQTSYIDLLQIHRYDKTVPVEETMKALHDLVESGKVRYIGASSMWATQFATMQFTAEKHGWTKFISMQNYYNLLYREEEREMNRFCNETGVGLIPEWYSANLVNVGHSQWGPLSAGQLARPTAQSGKTTRSVGKSVSDTDSAIIDRVQELAEKKGWKMSHVALAWLNKRISSPIIGFSSVARIDEALAIRDKELTLEEEKYLEELYKDKPVMGHS</sequence>
<organism evidence="14 15">
    <name type="scientific">Cryomyces minteri</name>
    <dbReference type="NCBI Taxonomy" id="331657"/>
    <lineage>
        <taxon>Eukaryota</taxon>
        <taxon>Fungi</taxon>
        <taxon>Dikarya</taxon>
        <taxon>Ascomycota</taxon>
        <taxon>Pezizomycotina</taxon>
        <taxon>Dothideomycetes</taxon>
        <taxon>Dothideomycetes incertae sedis</taxon>
        <taxon>Cryomyces</taxon>
    </lineage>
</organism>
<dbReference type="PANTHER" id="PTHR12260:SF6">
    <property type="entry name" value="DAMAGE-CONTROL PHOSPHATASE ARMT1"/>
    <property type="match status" value="1"/>
</dbReference>
<evidence type="ECO:0000313" key="15">
    <source>
        <dbReference type="Proteomes" id="UP000308768"/>
    </source>
</evidence>
<dbReference type="PANTHER" id="PTHR12260">
    <property type="entry name" value="DAMAGE-CONTROL PHOSPHATASE ARMT1"/>
    <property type="match status" value="1"/>
</dbReference>
<dbReference type="GO" id="GO:0046872">
    <property type="term" value="F:metal ion binding"/>
    <property type="evidence" value="ECO:0007669"/>
    <property type="project" value="UniProtKB-KW"/>
</dbReference>
<dbReference type="Pfam" id="PF00248">
    <property type="entry name" value="Aldo_ket_red"/>
    <property type="match status" value="1"/>
</dbReference>
<dbReference type="FunFam" id="1.20.930.60:FF:000002">
    <property type="entry name" value="Protein-glutamate O-methyltransferase C1393.13"/>
    <property type="match status" value="1"/>
</dbReference>
<feature type="non-terminal residue" evidence="14">
    <location>
        <position position="1"/>
    </location>
</feature>
<dbReference type="Gene3D" id="1.20.930.60">
    <property type="match status" value="1"/>
</dbReference>
<feature type="domain" description="Damage-control phosphatase ARMT1-like metal-binding" evidence="13">
    <location>
        <begin position="21"/>
        <end position="447"/>
    </location>
</feature>
<dbReference type="AlphaFoldDB" id="A0A4U0XK44"/>
<dbReference type="EMBL" id="NAJN01000181">
    <property type="protein sequence ID" value="TKA77582.1"/>
    <property type="molecule type" value="Genomic_DNA"/>
</dbReference>
<dbReference type="GO" id="GO:0016791">
    <property type="term" value="F:phosphatase activity"/>
    <property type="evidence" value="ECO:0007669"/>
    <property type="project" value="TreeGrafter"/>
</dbReference>
<proteinExistence type="inferred from homology"/>
<comment type="cofactor">
    <cofactor evidence="3">
        <name>Ni(2+)</name>
        <dbReference type="ChEBI" id="CHEBI:49786"/>
    </cofactor>
</comment>
<dbReference type="OrthoDB" id="541375at2759"/>
<dbReference type="CDD" id="cd19079">
    <property type="entry name" value="AKR_EcYajO-like"/>
    <property type="match status" value="1"/>
</dbReference>
<evidence type="ECO:0000256" key="11">
    <source>
        <dbReference type="ARBA" id="ARBA00048809"/>
    </source>
</evidence>
<comment type="similarity">
    <text evidence="4">Belongs to the aldo/keto reductase family.</text>
</comment>
<dbReference type="InterPro" id="IPR039763">
    <property type="entry name" value="ARMT1"/>
</dbReference>
<evidence type="ECO:0000256" key="10">
    <source>
        <dbReference type="ARBA" id="ARBA00023211"/>
    </source>
</evidence>
<comment type="catalytic activity">
    <reaction evidence="1">
        <text>beta-D-fructose 1-phosphate + H2O = D-fructose + phosphate</text>
        <dbReference type="Rhea" id="RHEA:35603"/>
        <dbReference type="ChEBI" id="CHEBI:15377"/>
        <dbReference type="ChEBI" id="CHEBI:37721"/>
        <dbReference type="ChEBI" id="CHEBI:43474"/>
        <dbReference type="ChEBI" id="CHEBI:138881"/>
    </reaction>
</comment>
<comment type="similarity">
    <text evidence="5">Belongs to the damage-control phosphatase family. Sugar phosphate phosphatase III subfamily.</text>
</comment>
<dbReference type="InterPro" id="IPR036812">
    <property type="entry name" value="NAD(P)_OxRdtase_dom_sf"/>
</dbReference>
<dbReference type="GO" id="GO:0016491">
    <property type="term" value="F:oxidoreductase activity"/>
    <property type="evidence" value="ECO:0007669"/>
    <property type="project" value="UniProtKB-KW"/>
</dbReference>
<evidence type="ECO:0000256" key="7">
    <source>
        <dbReference type="ARBA" id="ARBA00022801"/>
    </source>
</evidence>
<evidence type="ECO:0000256" key="3">
    <source>
        <dbReference type="ARBA" id="ARBA00001967"/>
    </source>
</evidence>
<evidence type="ECO:0000256" key="5">
    <source>
        <dbReference type="ARBA" id="ARBA00009519"/>
    </source>
</evidence>